<dbReference type="EMBL" id="BN001301">
    <property type="protein sequence ID" value="CBF70762.1"/>
    <property type="molecule type" value="Genomic_DNA"/>
</dbReference>
<dbReference type="GO" id="GO:0015631">
    <property type="term" value="F:tubulin binding"/>
    <property type="evidence" value="ECO:0000318"/>
    <property type="project" value="GO_Central"/>
</dbReference>
<feature type="compositionally biased region" description="Basic and acidic residues" evidence="2">
    <location>
        <begin position="1265"/>
        <end position="1275"/>
    </location>
</feature>
<feature type="region of interest" description="Disordered" evidence="2">
    <location>
        <begin position="225"/>
        <end position="283"/>
    </location>
</feature>
<dbReference type="AlphaFoldDB" id="Q5B0V1"/>
<feature type="compositionally biased region" description="Basic residues" evidence="2">
    <location>
        <begin position="1095"/>
        <end position="1109"/>
    </location>
</feature>
<keyword evidence="1" id="KW-0175">Coiled coil</keyword>
<dbReference type="InterPro" id="IPR024774">
    <property type="entry name" value="PH_dom-Mcp5-type"/>
</dbReference>
<protein>
    <submittedName>
        <fullName evidence="4">Nuclear migration protein, putative (AFU_orthologue AFUA_2G07730)</fullName>
    </submittedName>
</protein>
<dbReference type="OMA" id="EWMYKYV"/>
<evidence type="ECO:0000313" key="5">
    <source>
        <dbReference type="Proteomes" id="UP000000560"/>
    </source>
</evidence>
<feature type="compositionally biased region" description="Low complexity" evidence="2">
    <location>
        <begin position="35"/>
        <end position="47"/>
    </location>
</feature>
<feature type="compositionally biased region" description="Acidic residues" evidence="2">
    <location>
        <begin position="314"/>
        <end position="324"/>
    </location>
</feature>
<feature type="compositionally biased region" description="Basic and acidic residues" evidence="2">
    <location>
        <begin position="240"/>
        <end position="252"/>
    </location>
</feature>
<dbReference type="PANTHER" id="PTHR28190:SF2">
    <property type="entry name" value="MIGRATION PROTEIN, PUTATIVE (AFU_ORTHOLOGUE AFUA_2G07730)-RELATED"/>
    <property type="match status" value="1"/>
</dbReference>
<dbReference type="GO" id="GO:0005938">
    <property type="term" value="C:cell cortex"/>
    <property type="evidence" value="ECO:0000318"/>
    <property type="project" value="GO_Central"/>
</dbReference>
<dbReference type="GO" id="GO:0000226">
    <property type="term" value="P:microtubule cytoskeleton organization"/>
    <property type="evidence" value="ECO:0000318"/>
    <property type="project" value="GO_Central"/>
</dbReference>
<evidence type="ECO:0000256" key="2">
    <source>
        <dbReference type="SAM" id="MobiDB-lite"/>
    </source>
</evidence>
<dbReference type="InterPro" id="IPR053005">
    <property type="entry name" value="Nuclear_Pos-Cytoskel_Interact"/>
</dbReference>
<feature type="compositionally biased region" description="Polar residues" evidence="2">
    <location>
        <begin position="723"/>
        <end position="741"/>
    </location>
</feature>
<feature type="region of interest" description="Disordered" evidence="2">
    <location>
        <begin position="1"/>
        <end position="64"/>
    </location>
</feature>
<feature type="region of interest" description="Disordered" evidence="2">
    <location>
        <begin position="377"/>
        <end position="397"/>
    </location>
</feature>
<dbReference type="Pfam" id="PF12814">
    <property type="entry name" value="Mcp5_PH"/>
    <property type="match status" value="1"/>
</dbReference>
<dbReference type="InParanoid" id="Q5B0V1"/>
<feature type="region of interest" description="Disordered" evidence="2">
    <location>
        <begin position="1074"/>
        <end position="1206"/>
    </location>
</feature>
<dbReference type="VEuPathDB" id="FungiDB:AN5829"/>
<gene>
    <name evidence="4" type="ORF">ANIA_05829</name>
</gene>
<dbReference type="PANTHER" id="PTHR28190">
    <property type="entry name" value="NUCLEAR MIGRATION PROTEIN NUM1"/>
    <property type="match status" value="1"/>
</dbReference>
<feature type="domain" description="Pleckstrin homology" evidence="3">
    <location>
        <begin position="912"/>
        <end position="1056"/>
    </location>
</feature>
<dbReference type="OrthoDB" id="2149224at2759"/>
<feature type="region of interest" description="Disordered" evidence="2">
    <location>
        <begin position="314"/>
        <end position="346"/>
    </location>
</feature>
<feature type="compositionally biased region" description="Polar residues" evidence="2">
    <location>
        <begin position="836"/>
        <end position="861"/>
    </location>
</feature>
<reference evidence="5" key="2">
    <citation type="journal article" date="2009" name="Fungal Genet. Biol.">
        <title>The 2008 update of the Aspergillus nidulans genome annotation: a community effort.</title>
        <authorList>
            <person name="Wortman J.R."/>
            <person name="Gilsenan J.M."/>
            <person name="Joardar V."/>
            <person name="Deegan J."/>
            <person name="Clutterbuck J."/>
            <person name="Andersen M.R."/>
            <person name="Archer D."/>
            <person name="Bencina M."/>
            <person name="Braus G."/>
            <person name="Coutinho P."/>
            <person name="von Dohren H."/>
            <person name="Doonan J."/>
            <person name="Driessen A.J."/>
            <person name="Durek P."/>
            <person name="Espeso E."/>
            <person name="Fekete E."/>
            <person name="Flipphi M."/>
            <person name="Estrada C.G."/>
            <person name="Geysens S."/>
            <person name="Goldman G."/>
            <person name="de Groot P.W."/>
            <person name="Hansen K."/>
            <person name="Harris S.D."/>
            <person name="Heinekamp T."/>
            <person name="Helmstaedt K."/>
            <person name="Henrissat B."/>
            <person name="Hofmann G."/>
            <person name="Homan T."/>
            <person name="Horio T."/>
            <person name="Horiuchi H."/>
            <person name="James S."/>
            <person name="Jones M."/>
            <person name="Karaffa L."/>
            <person name="Karanyi Z."/>
            <person name="Kato M."/>
            <person name="Keller N."/>
            <person name="Kelly D.E."/>
            <person name="Kiel J.A."/>
            <person name="Kim J.M."/>
            <person name="van der Klei I.J."/>
            <person name="Klis F.M."/>
            <person name="Kovalchuk A."/>
            <person name="Krasevec N."/>
            <person name="Kubicek C.P."/>
            <person name="Liu B."/>
            <person name="Maccabe A."/>
            <person name="Meyer V."/>
            <person name="Mirabito P."/>
            <person name="Miskei M."/>
            <person name="Mos M."/>
            <person name="Mullins J."/>
            <person name="Nelson D.R."/>
            <person name="Nielsen J."/>
            <person name="Oakley B.R."/>
            <person name="Osmani S.A."/>
            <person name="Pakula T."/>
            <person name="Paszewski A."/>
            <person name="Paulsen I."/>
            <person name="Pilsyk S."/>
            <person name="Pocsi I."/>
            <person name="Punt P.J."/>
            <person name="Ram A.F."/>
            <person name="Ren Q."/>
            <person name="Robellet X."/>
            <person name="Robson G."/>
            <person name="Seiboth B."/>
            <person name="van Solingen P."/>
            <person name="Specht T."/>
            <person name="Sun J."/>
            <person name="Taheri-Talesh N."/>
            <person name="Takeshita N."/>
            <person name="Ussery D."/>
            <person name="vanKuyk P.A."/>
            <person name="Visser H."/>
            <person name="van de Vondervoort P.J."/>
            <person name="de Vries R.P."/>
            <person name="Walton J."/>
            <person name="Xiang X."/>
            <person name="Xiong Y."/>
            <person name="Zeng A.P."/>
            <person name="Brandt B.W."/>
            <person name="Cornell M.J."/>
            <person name="van den Hondel C.A."/>
            <person name="Visser J."/>
            <person name="Oliver S.G."/>
            <person name="Turner G."/>
        </authorList>
    </citation>
    <scope>GENOME REANNOTATION</scope>
    <source>
        <strain evidence="5">FGSC A4 / ATCC 38163 / CBS 112.46 / NRRL 194 / M139</strain>
    </source>
</reference>
<feature type="compositionally biased region" description="Polar residues" evidence="2">
    <location>
        <begin position="795"/>
        <end position="813"/>
    </location>
</feature>
<dbReference type="eggNOG" id="ENOG502QSQ0">
    <property type="taxonomic scope" value="Eukaryota"/>
</dbReference>
<dbReference type="KEGG" id="ani:ANIA_05829"/>
<feature type="region of interest" description="Disordered" evidence="2">
    <location>
        <begin position="1234"/>
        <end position="1275"/>
    </location>
</feature>
<accession>C8V035</accession>
<dbReference type="GO" id="GO:0032065">
    <property type="term" value="P:maintenance of protein location in cell cortex"/>
    <property type="evidence" value="ECO:0007669"/>
    <property type="project" value="InterPro"/>
</dbReference>
<feature type="region of interest" description="Disordered" evidence="2">
    <location>
        <begin position="620"/>
        <end position="643"/>
    </location>
</feature>
<feature type="compositionally biased region" description="Basic and acidic residues" evidence="2">
    <location>
        <begin position="863"/>
        <end position="881"/>
    </location>
</feature>
<evidence type="ECO:0000313" key="4">
    <source>
        <dbReference type="EMBL" id="CBF70762.1"/>
    </source>
</evidence>
<keyword evidence="5" id="KW-1185">Reference proteome</keyword>
<sequence>MATEAMYQSPPLASAFPTPSTTPKRPPSMHVRGDSSPGPVVSPVSLPNHVSSPEGRSDLDSIADEDVISPLDPRRFTPTLHASLVSEILALRRDVESKTKAIDHLENSLDESRIENEELAQRLAKHSKESRSLKQQLQLLEGGSSSALTELAKERDNALEGVAEFRRKLEQAQKKARSRDEELERTTKLWTREKEAWDGERRNLERKVHVVEGRLKAVLNEVAAAQAANSREPSINDAQDAGKEASTGKDSDSVSMYSSSQGRRRTSITSLSSAGSDEHHGLGEGRYSVMSAAGMLGSQTNLADELAFDEEDEFDLDDDNDDDIPQSPEALPEERPISVHSQMSHTMSSKARKILGLSLDEKLDSFAVKAEASPVLKSPSIDRTPPTEYQDSGVQYSPPASPNLPLMADKSIEANVENDVSLYRTKESSTSTLTIDMVSASSQTVESLPTPPWTPRVAAPLELPAVDHAAMVPASVQTDIPAKIEAESNPVQKLKPANIEIPMITIQPPVSEPSSPRGSVVLPPQTKSVSCQADLRAVTETRTTGIQTEPIRIDQRPVKLPASLLPSAIPDLPLNTSALDHAIQPYRAPSPKSAKSQRKQPPLVVETPADTTALSKFGHIQAYPGNNDNGPLSEDSKPNLRRPLRSSSLFAGFEQTSDDEADAPRDVFTDDELLNRPFASYKVRKGKLVSANERRRSLEDAMLPDLTEDLNSESYFEAGVGNDLTSPPGSSWSRSGTSGFRQQDMRKAAIISSGAATHVRRARSPSEPSIDSGSGSNASSVAPPFPVPIRLSSRKFPQTGSDGRQSPTPSSRNFSDRPRPSIVRRPTLRRVRSAAAMSQTEQASRPTTRSSPAMSISSYGQDSPRHPRMPFDDIALPRDRQSSNARAARRPSISQYLTHERHESTTSVQPTSVVDAIAQTMVGEWMWKYVRRRRSFGGDRDNWEGRNAEEVSASITNSGVRHKRWVWLAPYERSVMWSSKQPTTGPALLGKSGRKLIIQSVLDVKDDNPLPKGFSGSVQFNRSILILTPQRALKFTATSIERHYVWLTALSFLSHSAIGLQDLASLPPVPREDYTRPAPTATLRRNPIRDSIRIAKGRPRPFPRGKGKRPFNNQPEPVPELPYDLDDEVRASEDAAAPPTVPRFSNHARKRSNTAPRMPIPNIRSFSSQNTIPSVRSSSDAAAGLSSHSRGLNSVRSSFSHRTSEASSVRTGNFFDAIGTVRMEAFIDQTESNRYRAANSRRHTRKPSTPWSMNQGYPELESPFEEVHEDPFHGF</sequence>
<feature type="region of interest" description="Disordered" evidence="2">
    <location>
        <begin position="718"/>
        <end position="911"/>
    </location>
</feature>
<feature type="compositionally biased region" description="Polar residues" evidence="2">
    <location>
        <begin position="1164"/>
        <end position="1206"/>
    </location>
</feature>
<name>Q5B0V1_EMENI</name>
<dbReference type="RefSeq" id="XP_663433.1">
    <property type="nucleotide sequence ID" value="XM_658341.2"/>
</dbReference>
<evidence type="ECO:0000256" key="1">
    <source>
        <dbReference type="SAM" id="Coils"/>
    </source>
</evidence>
<dbReference type="HOGENOM" id="CLU_006265_0_0_1"/>
<organism evidence="4 5">
    <name type="scientific">Emericella nidulans (strain FGSC A4 / ATCC 38163 / CBS 112.46 / NRRL 194 / M139)</name>
    <name type="common">Aspergillus nidulans</name>
    <dbReference type="NCBI Taxonomy" id="227321"/>
    <lineage>
        <taxon>Eukaryota</taxon>
        <taxon>Fungi</taxon>
        <taxon>Dikarya</taxon>
        <taxon>Ascomycota</taxon>
        <taxon>Pezizomycotina</taxon>
        <taxon>Eurotiomycetes</taxon>
        <taxon>Eurotiomycetidae</taxon>
        <taxon>Eurotiales</taxon>
        <taxon>Aspergillaceae</taxon>
        <taxon>Aspergillus</taxon>
        <taxon>Aspergillus subgen. Nidulantes</taxon>
    </lineage>
</organism>
<dbReference type="Proteomes" id="UP000000560">
    <property type="component" value="Chromosome I"/>
</dbReference>
<feature type="compositionally biased region" description="Low complexity" evidence="2">
    <location>
        <begin position="769"/>
        <end position="780"/>
    </location>
</feature>
<reference evidence="5" key="1">
    <citation type="journal article" date="2005" name="Nature">
        <title>Sequencing of Aspergillus nidulans and comparative analysis with A. fumigatus and A. oryzae.</title>
        <authorList>
            <person name="Galagan J.E."/>
            <person name="Calvo S.E."/>
            <person name="Cuomo C."/>
            <person name="Ma L.J."/>
            <person name="Wortman J.R."/>
            <person name="Batzoglou S."/>
            <person name="Lee S.I."/>
            <person name="Basturkmen M."/>
            <person name="Spevak C.C."/>
            <person name="Clutterbuck J."/>
            <person name="Kapitonov V."/>
            <person name="Jurka J."/>
            <person name="Scazzocchio C."/>
            <person name="Farman M."/>
            <person name="Butler J."/>
            <person name="Purcell S."/>
            <person name="Harris S."/>
            <person name="Braus G.H."/>
            <person name="Draht O."/>
            <person name="Busch S."/>
            <person name="D'Enfert C."/>
            <person name="Bouchier C."/>
            <person name="Goldman G.H."/>
            <person name="Bell-Pedersen D."/>
            <person name="Griffiths-Jones S."/>
            <person name="Doonan J.H."/>
            <person name="Yu J."/>
            <person name="Vienken K."/>
            <person name="Pain A."/>
            <person name="Freitag M."/>
            <person name="Selker E.U."/>
            <person name="Archer D.B."/>
            <person name="Penalva M.A."/>
            <person name="Oakley B.R."/>
            <person name="Momany M."/>
            <person name="Tanaka T."/>
            <person name="Kumagai T."/>
            <person name="Asai K."/>
            <person name="Machida M."/>
            <person name="Nierman W.C."/>
            <person name="Denning D.W."/>
            <person name="Caddick M."/>
            <person name="Hynes M."/>
            <person name="Paoletti M."/>
            <person name="Fischer R."/>
            <person name="Miller B."/>
            <person name="Dyer P."/>
            <person name="Sachs M.S."/>
            <person name="Osmani S.A."/>
            <person name="Birren B.W."/>
        </authorList>
    </citation>
    <scope>NUCLEOTIDE SEQUENCE [LARGE SCALE GENOMIC DNA]</scope>
    <source>
        <strain evidence="5">FGSC A4 / ATCC 38163 / CBS 112.46 / NRRL 194 / M139</strain>
    </source>
</reference>
<dbReference type="GeneID" id="2870710"/>
<proteinExistence type="predicted"/>
<dbReference type="STRING" id="227321.Q5B0V1"/>
<accession>Q5B0V1</accession>
<evidence type="ECO:0000259" key="3">
    <source>
        <dbReference type="Pfam" id="PF12814"/>
    </source>
</evidence>
<feature type="coiled-coil region" evidence="1">
    <location>
        <begin position="88"/>
        <end position="221"/>
    </location>
</feature>
<dbReference type="GO" id="GO:0005543">
    <property type="term" value="F:phospholipid binding"/>
    <property type="evidence" value="ECO:0007669"/>
    <property type="project" value="InterPro"/>
</dbReference>